<comment type="subcellular location">
    <subcellularLocation>
        <location evidence="1">Membrane</location>
        <topology evidence="1">Multi-pass membrane protein</topology>
    </subcellularLocation>
</comment>
<organism evidence="6 7">
    <name type="scientific">Talaromyces proteolyticus</name>
    <dbReference type="NCBI Taxonomy" id="1131652"/>
    <lineage>
        <taxon>Eukaryota</taxon>
        <taxon>Fungi</taxon>
        <taxon>Dikarya</taxon>
        <taxon>Ascomycota</taxon>
        <taxon>Pezizomycotina</taxon>
        <taxon>Eurotiomycetes</taxon>
        <taxon>Eurotiomycetidae</taxon>
        <taxon>Eurotiales</taxon>
        <taxon>Trichocomaceae</taxon>
        <taxon>Talaromyces</taxon>
        <taxon>Talaromyces sect. Bacilispori</taxon>
    </lineage>
</organism>
<reference evidence="6" key="1">
    <citation type="submission" date="2021-12" db="EMBL/GenBank/DDBJ databases">
        <title>Convergent genome expansion in fungi linked to evolution of root-endophyte symbiosis.</title>
        <authorList>
            <consortium name="DOE Joint Genome Institute"/>
            <person name="Ke Y.-H."/>
            <person name="Bonito G."/>
            <person name="Liao H.-L."/>
            <person name="Looney B."/>
            <person name="Rojas-Flechas A."/>
            <person name="Nash J."/>
            <person name="Hameed K."/>
            <person name="Schadt C."/>
            <person name="Martin F."/>
            <person name="Crous P.W."/>
            <person name="Miettinen O."/>
            <person name="Magnuson J.K."/>
            <person name="Labbe J."/>
            <person name="Jacobson D."/>
            <person name="Doktycz M.J."/>
            <person name="Veneault-Fourrey C."/>
            <person name="Kuo A."/>
            <person name="Mondo S."/>
            <person name="Calhoun S."/>
            <person name="Riley R."/>
            <person name="Ohm R."/>
            <person name="LaButti K."/>
            <person name="Andreopoulos B."/>
            <person name="Pangilinan J."/>
            <person name="Nolan M."/>
            <person name="Tritt A."/>
            <person name="Clum A."/>
            <person name="Lipzen A."/>
            <person name="Daum C."/>
            <person name="Barry K."/>
            <person name="Grigoriev I.V."/>
            <person name="Vilgalys R."/>
        </authorList>
    </citation>
    <scope>NUCLEOTIDE SEQUENCE</scope>
    <source>
        <strain evidence="6">PMI_201</strain>
    </source>
</reference>
<dbReference type="EMBL" id="JAJTJA010000011">
    <property type="protein sequence ID" value="KAH8692376.1"/>
    <property type="molecule type" value="Genomic_DNA"/>
</dbReference>
<evidence type="ECO:0000256" key="5">
    <source>
        <dbReference type="SAM" id="Phobius"/>
    </source>
</evidence>
<accession>A0AAD4KMB0</accession>
<feature type="transmembrane region" description="Helical" evidence="5">
    <location>
        <begin position="120"/>
        <end position="144"/>
    </location>
</feature>
<evidence type="ECO:0000313" key="7">
    <source>
        <dbReference type="Proteomes" id="UP001201262"/>
    </source>
</evidence>
<feature type="transmembrane region" description="Helical" evidence="5">
    <location>
        <begin position="156"/>
        <end position="177"/>
    </location>
</feature>
<dbReference type="Pfam" id="PF04479">
    <property type="entry name" value="RTA1"/>
    <property type="match status" value="1"/>
</dbReference>
<gene>
    <name evidence="6" type="ORF">BGW36DRAFT_303296</name>
</gene>
<dbReference type="Proteomes" id="UP001201262">
    <property type="component" value="Unassembled WGS sequence"/>
</dbReference>
<dbReference type="PANTHER" id="PTHR31465">
    <property type="entry name" value="PROTEIN RTA1-RELATED"/>
    <property type="match status" value="1"/>
</dbReference>
<feature type="transmembrane region" description="Helical" evidence="5">
    <location>
        <begin position="18"/>
        <end position="38"/>
    </location>
</feature>
<keyword evidence="4 5" id="KW-0472">Membrane</keyword>
<evidence type="ECO:0000256" key="1">
    <source>
        <dbReference type="ARBA" id="ARBA00004141"/>
    </source>
</evidence>
<name>A0AAD4KMB0_9EURO</name>
<comment type="caution">
    <text evidence="6">The sequence shown here is derived from an EMBL/GenBank/DDBJ whole genome shotgun (WGS) entry which is preliminary data.</text>
</comment>
<evidence type="ECO:0000256" key="3">
    <source>
        <dbReference type="ARBA" id="ARBA00022989"/>
    </source>
</evidence>
<feature type="transmembrane region" description="Helical" evidence="5">
    <location>
        <begin position="238"/>
        <end position="256"/>
    </location>
</feature>
<keyword evidence="3 5" id="KW-1133">Transmembrane helix</keyword>
<feature type="transmembrane region" description="Helical" evidence="5">
    <location>
        <begin position="45"/>
        <end position="67"/>
    </location>
</feature>
<dbReference type="GeneID" id="70242153"/>
<keyword evidence="7" id="KW-1185">Reference proteome</keyword>
<evidence type="ECO:0000313" key="6">
    <source>
        <dbReference type="EMBL" id="KAH8692376.1"/>
    </source>
</evidence>
<dbReference type="RefSeq" id="XP_046068373.1">
    <property type="nucleotide sequence ID" value="XM_046211866.1"/>
</dbReference>
<dbReference type="InterPro" id="IPR007568">
    <property type="entry name" value="RTA1"/>
</dbReference>
<dbReference type="AlphaFoldDB" id="A0AAD4KMB0"/>
<keyword evidence="2 5" id="KW-0812">Transmembrane</keyword>
<protein>
    <submittedName>
        <fullName evidence="6">RTA1 like protein-domain-containing protein</fullName>
    </submittedName>
</protein>
<evidence type="ECO:0000256" key="4">
    <source>
        <dbReference type="ARBA" id="ARBA00023136"/>
    </source>
</evidence>
<dbReference type="GO" id="GO:0016020">
    <property type="term" value="C:membrane"/>
    <property type="evidence" value="ECO:0007669"/>
    <property type="project" value="UniProtKB-SubCell"/>
</dbReference>
<proteinExistence type="predicted"/>
<sequence>MASSETSQWKAYNYNPSLAAAVVFIVLFLIVSIIHVFYLIRTRTLFFIPFIIGGLFETVGYIGRAMSAQQSPNWALGPYIMQSTLTLVAPALFAASIYMELGRIIRVVHGEQLALVRVTWMTKFFVAGDVLSFLMQATGAGVLASSHSSTNSTGTHIIVGGLFLQLIFFAFFLASAITFQRRIQKHPTPESVADYIPWTKHMMALHTSSVVILIRSIFRVIEYLQGQDGSLLSTETYLYIFDASLMFLVMVTFIYIHPSEINCLLGKGHRHVTRGGLALTEFKMGV</sequence>
<feature type="transmembrane region" description="Helical" evidence="5">
    <location>
        <begin position="79"/>
        <end position="99"/>
    </location>
</feature>
<evidence type="ECO:0000256" key="2">
    <source>
        <dbReference type="ARBA" id="ARBA00022692"/>
    </source>
</evidence>
<dbReference type="PANTHER" id="PTHR31465:SF35">
    <property type="entry name" value="RTA1 DOMAIN PROTEIN-RELATED"/>
    <property type="match status" value="1"/>
</dbReference>